<keyword evidence="1" id="KW-0812">Transmembrane</keyword>
<organism evidence="2 3">
    <name type="scientific">Gossypium darwinii</name>
    <name type="common">Darwin's cotton</name>
    <name type="synonym">Gossypium barbadense var. darwinii</name>
    <dbReference type="NCBI Taxonomy" id="34276"/>
    <lineage>
        <taxon>Eukaryota</taxon>
        <taxon>Viridiplantae</taxon>
        <taxon>Streptophyta</taxon>
        <taxon>Embryophyta</taxon>
        <taxon>Tracheophyta</taxon>
        <taxon>Spermatophyta</taxon>
        <taxon>Magnoliopsida</taxon>
        <taxon>eudicotyledons</taxon>
        <taxon>Gunneridae</taxon>
        <taxon>Pentapetalae</taxon>
        <taxon>rosids</taxon>
        <taxon>malvids</taxon>
        <taxon>Malvales</taxon>
        <taxon>Malvaceae</taxon>
        <taxon>Malvoideae</taxon>
        <taxon>Gossypium</taxon>
    </lineage>
</organism>
<dbReference type="Proteomes" id="UP000323506">
    <property type="component" value="Chromosome D02"/>
</dbReference>
<dbReference type="EMBL" id="CM017702">
    <property type="protein sequence ID" value="TYG78945.1"/>
    <property type="molecule type" value="Genomic_DNA"/>
</dbReference>
<accession>A0A5D2DEL7</accession>
<evidence type="ECO:0000256" key="1">
    <source>
        <dbReference type="SAM" id="Phobius"/>
    </source>
</evidence>
<evidence type="ECO:0000313" key="3">
    <source>
        <dbReference type="Proteomes" id="UP000323506"/>
    </source>
</evidence>
<proteinExistence type="predicted"/>
<name>A0A5D2DEL7_GOSDA</name>
<keyword evidence="3" id="KW-1185">Reference proteome</keyword>
<keyword evidence="1" id="KW-1133">Transmembrane helix</keyword>
<dbReference type="AlphaFoldDB" id="A0A5D2DEL7"/>
<protein>
    <submittedName>
        <fullName evidence="2">Uncharacterized protein</fullName>
    </submittedName>
</protein>
<evidence type="ECO:0000313" key="2">
    <source>
        <dbReference type="EMBL" id="TYG78945.1"/>
    </source>
</evidence>
<keyword evidence="1" id="KW-0472">Membrane</keyword>
<gene>
    <name evidence="2" type="ORF">ES288_D02G102300v1</name>
</gene>
<sequence length="106" mass="12239">MKICINTKHRLSPNLADSATNRFTQSLTTIIEVTCTIKIFIFFTYLFFLLSLLFFFMFFSFLNKPLLSPISLPSMAFPEHQTRRWISQGCPLIPISLAPTFLLPET</sequence>
<feature type="transmembrane region" description="Helical" evidence="1">
    <location>
        <begin position="39"/>
        <end position="62"/>
    </location>
</feature>
<reference evidence="2 3" key="1">
    <citation type="submission" date="2019-06" db="EMBL/GenBank/DDBJ databases">
        <title>WGS assembly of Gossypium darwinii.</title>
        <authorList>
            <person name="Chen Z.J."/>
            <person name="Sreedasyam A."/>
            <person name="Ando A."/>
            <person name="Song Q."/>
            <person name="De L."/>
            <person name="Hulse-Kemp A."/>
            <person name="Ding M."/>
            <person name="Ye W."/>
            <person name="Kirkbride R."/>
            <person name="Jenkins J."/>
            <person name="Plott C."/>
            <person name="Lovell J."/>
            <person name="Lin Y.-M."/>
            <person name="Vaughn R."/>
            <person name="Liu B."/>
            <person name="Li W."/>
            <person name="Simpson S."/>
            <person name="Scheffler B."/>
            <person name="Saski C."/>
            <person name="Grover C."/>
            <person name="Hu G."/>
            <person name="Conover J."/>
            <person name="Carlson J."/>
            <person name="Shu S."/>
            <person name="Boston L."/>
            <person name="Williams M."/>
            <person name="Peterson D."/>
            <person name="Mcgee K."/>
            <person name="Jones D."/>
            <person name="Wendel J."/>
            <person name="Stelly D."/>
            <person name="Grimwood J."/>
            <person name="Schmutz J."/>
        </authorList>
    </citation>
    <scope>NUCLEOTIDE SEQUENCE [LARGE SCALE GENOMIC DNA]</scope>
    <source>
        <strain evidence="2">1808015.09</strain>
    </source>
</reference>